<sequence length="275" mass="30699">MAIKCLPADPRDAALHYLSGQTALSHGNYMFLIDHPIIILTPTQRSTPNKLSTTRQPATDSGGNRSIMNVEPVSCTIKTPVALQIGDTVSDLSRPGVYITDITLAEPVNIQEISFKNYYTAYLTVRVQQREDGSVKWVTCLRNHCLMANPHAEAGSHDYFSIYRQQMSAKPDNVMTVRIILRQPSSEWLNFNIEEINIYPCVKEDTEWDVPAWLSTLTPVETSLDLNGLPDPETVSSSIQQMWALTEIMQASQNAASIGRFDVDGSYDVKLLSFT</sequence>
<dbReference type="PANTHER" id="PTHR31239:SF2">
    <property type="entry name" value="NICOLIN-1"/>
    <property type="match status" value="1"/>
</dbReference>
<evidence type="ECO:0000256" key="1">
    <source>
        <dbReference type="SAM" id="MobiDB-lite"/>
    </source>
</evidence>
<proteinExistence type="predicted"/>
<dbReference type="GO" id="GO:0005654">
    <property type="term" value="C:nucleoplasm"/>
    <property type="evidence" value="ECO:0007669"/>
    <property type="project" value="TreeGrafter"/>
</dbReference>
<dbReference type="Proteomes" id="UP000324632">
    <property type="component" value="Chromosome 14"/>
</dbReference>
<dbReference type="PANTHER" id="PTHR31239">
    <property type="entry name" value="NICOLIN 1"/>
    <property type="match status" value="1"/>
</dbReference>
<evidence type="ECO:0000313" key="2">
    <source>
        <dbReference type="EMBL" id="KAA0712430.1"/>
    </source>
</evidence>
<comment type="caution">
    <text evidence="2">The sequence shown here is derived from an EMBL/GenBank/DDBJ whole genome shotgun (WGS) entry which is preliminary data.</text>
</comment>
<gene>
    <name evidence="2" type="ORF">E1301_Tti012969</name>
</gene>
<feature type="region of interest" description="Disordered" evidence="1">
    <location>
        <begin position="44"/>
        <end position="65"/>
    </location>
</feature>
<organism evidence="2 3">
    <name type="scientific">Triplophysa tibetana</name>
    <dbReference type="NCBI Taxonomy" id="1572043"/>
    <lineage>
        <taxon>Eukaryota</taxon>
        <taxon>Metazoa</taxon>
        <taxon>Chordata</taxon>
        <taxon>Craniata</taxon>
        <taxon>Vertebrata</taxon>
        <taxon>Euteleostomi</taxon>
        <taxon>Actinopterygii</taxon>
        <taxon>Neopterygii</taxon>
        <taxon>Teleostei</taxon>
        <taxon>Ostariophysi</taxon>
        <taxon>Cypriniformes</taxon>
        <taxon>Nemacheilidae</taxon>
        <taxon>Triplophysa</taxon>
    </lineage>
</organism>
<protein>
    <submittedName>
        <fullName evidence="2">Nicolin-1 Tubulin polyglutamylase complex subunit 5</fullName>
    </submittedName>
</protein>
<keyword evidence="3" id="KW-1185">Reference proteome</keyword>
<name>A0A5A9NRU0_9TELE</name>
<dbReference type="EMBL" id="SOYY01000014">
    <property type="protein sequence ID" value="KAA0712430.1"/>
    <property type="molecule type" value="Genomic_DNA"/>
</dbReference>
<dbReference type="InterPro" id="IPR040235">
    <property type="entry name" value="Nicolin-1"/>
</dbReference>
<reference evidence="2 3" key="1">
    <citation type="journal article" date="2019" name="Mol. Ecol. Resour.">
        <title>Chromosome-level genome assembly of Triplophysa tibetana, a fish adapted to the harsh high-altitude environment of the Tibetan Plateau.</title>
        <authorList>
            <person name="Yang X."/>
            <person name="Liu H."/>
            <person name="Ma Z."/>
            <person name="Zou Y."/>
            <person name="Zou M."/>
            <person name="Mao Y."/>
            <person name="Li X."/>
            <person name="Wang H."/>
            <person name="Chen T."/>
            <person name="Wang W."/>
            <person name="Yang R."/>
        </authorList>
    </citation>
    <scope>NUCLEOTIDE SEQUENCE [LARGE SCALE GENOMIC DNA]</scope>
    <source>
        <strain evidence="2">TTIB1903HZAU</strain>
        <tissue evidence="2">Muscle</tissue>
    </source>
</reference>
<dbReference type="AlphaFoldDB" id="A0A5A9NRU0"/>
<evidence type="ECO:0000313" key="3">
    <source>
        <dbReference type="Proteomes" id="UP000324632"/>
    </source>
</evidence>
<accession>A0A5A9NRU0</accession>